<keyword evidence="4" id="KW-1185">Reference proteome</keyword>
<keyword evidence="2" id="KW-0472">Membrane</keyword>
<name>A0A1Q9BX29_SYMMI</name>
<accession>A0A1Q9BX29</accession>
<reference evidence="3 4" key="1">
    <citation type="submission" date="2016-02" db="EMBL/GenBank/DDBJ databases">
        <title>Genome analysis of coral dinoflagellate symbionts highlights evolutionary adaptations to a symbiotic lifestyle.</title>
        <authorList>
            <person name="Aranda M."/>
            <person name="Li Y."/>
            <person name="Liew Y.J."/>
            <person name="Baumgarten S."/>
            <person name="Simakov O."/>
            <person name="Wilson M."/>
            <person name="Piel J."/>
            <person name="Ashoor H."/>
            <person name="Bougouffa S."/>
            <person name="Bajic V.B."/>
            <person name="Ryu T."/>
            <person name="Ravasi T."/>
            <person name="Bayer T."/>
            <person name="Micklem G."/>
            <person name="Kim H."/>
            <person name="Bhak J."/>
            <person name="Lajeunesse T.C."/>
            <person name="Voolstra C.R."/>
        </authorList>
    </citation>
    <scope>NUCLEOTIDE SEQUENCE [LARGE SCALE GENOMIC DNA]</scope>
    <source>
        <strain evidence="3 4">CCMP2467</strain>
    </source>
</reference>
<sequence>MEKWSKMAGSEKVTALELDPSQEGLEGGLMDRSTDRTIFDEYGPSYQAFLEVMMYMIPLLLLPVLLVNIGRLQSYLQMRSETKKR</sequence>
<dbReference type="Proteomes" id="UP000186817">
    <property type="component" value="Unassembled WGS sequence"/>
</dbReference>
<gene>
    <name evidence="3" type="ORF">AK812_SmicGene45025</name>
</gene>
<evidence type="ECO:0000313" key="3">
    <source>
        <dbReference type="EMBL" id="OLP75215.1"/>
    </source>
</evidence>
<keyword evidence="2" id="KW-1133">Transmembrane helix</keyword>
<feature type="non-terminal residue" evidence="3">
    <location>
        <position position="85"/>
    </location>
</feature>
<organism evidence="3 4">
    <name type="scientific">Symbiodinium microadriaticum</name>
    <name type="common">Dinoflagellate</name>
    <name type="synonym">Zooxanthella microadriatica</name>
    <dbReference type="NCBI Taxonomy" id="2951"/>
    <lineage>
        <taxon>Eukaryota</taxon>
        <taxon>Sar</taxon>
        <taxon>Alveolata</taxon>
        <taxon>Dinophyceae</taxon>
        <taxon>Suessiales</taxon>
        <taxon>Symbiodiniaceae</taxon>
        <taxon>Symbiodinium</taxon>
    </lineage>
</organism>
<evidence type="ECO:0000313" key="4">
    <source>
        <dbReference type="Proteomes" id="UP000186817"/>
    </source>
</evidence>
<keyword evidence="2" id="KW-0812">Transmembrane</keyword>
<comment type="caution">
    <text evidence="3">The sequence shown here is derived from an EMBL/GenBank/DDBJ whole genome shotgun (WGS) entry which is preliminary data.</text>
</comment>
<proteinExistence type="predicted"/>
<dbReference type="EMBL" id="LSRX01002679">
    <property type="protein sequence ID" value="OLP75215.1"/>
    <property type="molecule type" value="Genomic_DNA"/>
</dbReference>
<dbReference type="AlphaFoldDB" id="A0A1Q9BX29"/>
<evidence type="ECO:0000256" key="1">
    <source>
        <dbReference type="SAM" id="MobiDB-lite"/>
    </source>
</evidence>
<protein>
    <submittedName>
        <fullName evidence="3">Uncharacterized protein</fullName>
    </submittedName>
</protein>
<evidence type="ECO:0000256" key="2">
    <source>
        <dbReference type="SAM" id="Phobius"/>
    </source>
</evidence>
<feature type="region of interest" description="Disordered" evidence="1">
    <location>
        <begin position="1"/>
        <end position="29"/>
    </location>
</feature>
<feature type="transmembrane region" description="Helical" evidence="2">
    <location>
        <begin position="52"/>
        <end position="70"/>
    </location>
</feature>